<comment type="caution">
    <text evidence="3">The sequence shown here is derived from an EMBL/GenBank/DDBJ whole genome shotgun (WGS) entry which is preliminary data.</text>
</comment>
<keyword evidence="2" id="KW-0812">Transmembrane</keyword>
<evidence type="ECO:0000313" key="3">
    <source>
        <dbReference type="EMBL" id="MFC3849394.1"/>
    </source>
</evidence>
<evidence type="ECO:0000256" key="1">
    <source>
        <dbReference type="SAM" id="MobiDB-lite"/>
    </source>
</evidence>
<dbReference type="RefSeq" id="WP_290290835.1">
    <property type="nucleotide sequence ID" value="NZ_CP047211.1"/>
</dbReference>
<feature type="compositionally biased region" description="Gly residues" evidence="1">
    <location>
        <begin position="94"/>
        <end position="138"/>
    </location>
</feature>
<organism evidence="3 4">
    <name type="scientific">Corynebacterium hansenii</name>
    <dbReference type="NCBI Taxonomy" id="394964"/>
    <lineage>
        <taxon>Bacteria</taxon>
        <taxon>Bacillati</taxon>
        <taxon>Actinomycetota</taxon>
        <taxon>Actinomycetes</taxon>
        <taxon>Mycobacteriales</taxon>
        <taxon>Corynebacteriaceae</taxon>
        <taxon>Corynebacterium</taxon>
    </lineage>
</organism>
<accession>A0ABV7ZNN8</accession>
<name>A0ABV7ZNN8_9CORY</name>
<feature type="compositionally biased region" description="Gly residues" evidence="1">
    <location>
        <begin position="10"/>
        <end position="31"/>
    </location>
</feature>
<feature type="region of interest" description="Disordered" evidence="1">
    <location>
        <begin position="1"/>
        <end position="78"/>
    </location>
</feature>
<keyword evidence="4" id="KW-1185">Reference proteome</keyword>
<protein>
    <submittedName>
        <fullName evidence="3">Uncharacterized protein</fullName>
    </submittedName>
</protein>
<feature type="region of interest" description="Disordered" evidence="1">
    <location>
        <begin position="180"/>
        <end position="235"/>
    </location>
</feature>
<feature type="transmembrane region" description="Helical" evidence="2">
    <location>
        <begin position="155"/>
        <end position="176"/>
    </location>
</feature>
<feature type="compositionally biased region" description="Gly residues" evidence="1">
    <location>
        <begin position="55"/>
        <end position="77"/>
    </location>
</feature>
<proteinExistence type="predicted"/>
<sequence>MNDRNHGYGDIPGGDGAPGGGNGPGGYGGEGDPYARGNGPVNPYATPMNRYGNQPGPGGPGQNGPGQQGSGAYGGGDAETQAYGAYGAYGGPGGSGGPNNPGGPGGPGGPNNPGGPGGPGGPQGPGGPNGPYGSGGYEGPSRSGSSGSGSGGNKGILIGIAAVVGVIVLVGAAFLFMRGDEDPEKTGETTTVATETEGTTTRGTDGATPSSRRTTPTTTSTAAGPADPGDGSLAEPYASAVPAYVRDHVQRCSRGRVKITSYDTNVEDREVPGMRCSGAKGSLFERKLIEIIDDDEFSKSATDQARRMNYEVIEDAGGVKILVAAYQDGKAKVYWADENKGMSLESYTFDSLADAKAAAEQLK</sequence>
<dbReference type="Proteomes" id="UP001595751">
    <property type="component" value="Unassembled WGS sequence"/>
</dbReference>
<gene>
    <name evidence="3" type="ORF">ACFORJ_04350</name>
</gene>
<evidence type="ECO:0000313" key="4">
    <source>
        <dbReference type="Proteomes" id="UP001595751"/>
    </source>
</evidence>
<keyword evidence="2" id="KW-1133">Transmembrane helix</keyword>
<keyword evidence="2" id="KW-0472">Membrane</keyword>
<evidence type="ECO:0000256" key="2">
    <source>
        <dbReference type="SAM" id="Phobius"/>
    </source>
</evidence>
<reference evidence="4" key="1">
    <citation type="journal article" date="2019" name="Int. J. Syst. Evol. Microbiol.">
        <title>The Global Catalogue of Microorganisms (GCM) 10K type strain sequencing project: providing services to taxonomists for standard genome sequencing and annotation.</title>
        <authorList>
            <consortium name="The Broad Institute Genomics Platform"/>
            <consortium name="The Broad Institute Genome Sequencing Center for Infectious Disease"/>
            <person name="Wu L."/>
            <person name="Ma J."/>
        </authorList>
    </citation>
    <scope>NUCLEOTIDE SEQUENCE [LARGE SCALE GENOMIC DNA]</scope>
    <source>
        <strain evidence="4">CCUG 53252</strain>
    </source>
</reference>
<feature type="compositionally biased region" description="Low complexity" evidence="1">
    <location>
        <begin position="188"/>
        <end position="226"/>
    </location>
</feature>
<dbReference type="EMBL" id="JBHRZN010000001">
    <property type="protein sequence ID" value="MFC3849394.1"/>
    <property type="molecule type" value="Genomic_DNA"/>
</dbReference>
<feature type="region of interest" description="Disordered" evidence="1">
    <location>
        <begin position="94"/>
        <end position="150"/>
    </location>
</feature>